<dbReference type="AlphaFoldDB" id="A0A939T4Z0"/>
<dbReference type="GO" id="GO:0008233">
    <property type="term" value="F:peptidase activity"/>
    <property type="evidence" value="ECO:0007669"/>
    <property type="project" value="InterPro"/>
</dbReference>
<proteinExistence type="predicted"/>
<sequence length="199" mass="21547">MRKSIRPRNIACGALEAMRSRSFVPALTVAAGLALTACSMSSTGASTFPSASTAQDDGRIDDAHKPTPFDVNHPAIRNLNKALLAALQKAATHAERDGVHFVVNSGWRSERYQRELMEQAVTRYGSREEAKRFVLSPEKSAHVKGRAVDIGPTDADSWLGRHGAAFGLCQTYANEMWHYELATKPGGECPPQRPDATAG</sequence>
<organism evidence="3 4">
    <name type="scientific">Actinomadura barringtoniae</name>
    <dbReference type="NCBI Taxonomy" id="1427535"/>
    <lineage>
        <taxon>Bacteria</taxon>
        <taxon>Bacillati</taxon>
        <taxon>Actinomycetota</taxon>
        <taxon>Actinomycetes</taxon>
        <taxon>Streptosporangiales</taxon>
        <taxon>Thermomonosporaceae</taxon>
        <taxon>Actinomadura</taxon>
    </lineage>
</organism>
<evidence type="ECO:0000259" key="2">
    <source>
        <dbReference type="Pfam" id="PF02557"/>
    </source>
</evidence>
<feature type="domain" description="D-alanyl-D-alanine carboxypeptidase-like core" evidence="2">
    <location>
        <begin position="78"/>
        <end position="176"/>
    </location>
</feature>
<reference evidence="3" key="1">
    <citation type="submission" date="2021-03" db="EMBL/GenBank/DDBJ databases">
        <authorList>
            <person name="Kanchanasin P."/>
            <person name="Saeng-In P."/>
            <person name="Phongsopitanun W."/>
            <person name="Yuki M."/>
            <person name="Kudo T."/>
            <person name="Ohkuma M."/>
            <person name="Tanasupawat S."/>
        </authorList>
    </citation>
    <scope>NUCLEOTIDE SEQUENCE</scope>
    <source>
        <strain evidence="3">GKU 128</strain>
    </source>
</reference>
<dbReference type="SUPFAM" id="SSF55166">
    <property type="entry name" value="Hedgehog/DD-peptidase"/>
    <property type="match status" value="1"/>
</dbReference>
<name>A0A939T4Z0_9ACTN</name>
<dbReference type="InterPro" id="IPR009045">
    <property type="entry name" value="Zn_M74/Hedgehog-like"/>
</dbReference>
<protein>
    <submittedName>
        <fullName evidence="3">M15 family metallopeptidase</fullName>
    </submittedName>
</protein>
<dbReference type="CDD" id="cd14846">
    <property type="entry name" value="Peptidase_M15_like"/>
    <property type="match status" value="1"/>
</dbReference>
<feature type="region of interest" description="Disordered" evidence="1">
    <location>
        <begin position="46"/>
        <end position="69"/>
    </location>
</feature>
<accession>A0A939T4Z0</accession>
<evidence type="ECO:0000313" key="3">
    <source>
        <dbReference type="EMBL" id="MBO2446467.1"/>
    </source>
</evidence>
<dbReference type="InterPro" id="IPR003709">
    <property type="entry name" value="VanY-like_core_dom"/>
</dbReference>
<dbReference type="GO" id="GO:0006508">
    <property type="term" value="P:proteolysis"/>
    <property type="evidence" value="ECO:0007669"/>
    <property type="project" value="InterPro"/>
</dbReference>
<dbReference type="Pfam" id="PF02557">
    <property type="entry name" value="VanY"/>
    <property type="match status" value="1"/>
</dbReference>
<dbReference type="EMBL" id="JAGEOJ010000002">
    <property type="protein sequence ID" value="MBO2446467.1"/>
    <property type="molecule type" value="Genomic_DNA"/>
</dbReference>
<keyword evidence="4" id="KW-1185">Reference proteome</keyword>
<dbReference type="InterPro" id="IPR052179">
    <property type="entry name" value="DD-CPase-like"/>
</dbReference>
<gene>
    <name evidence="3" type="ORF">J4573_05160</name>
</gene>
<dbReference type="PANTHER" id="PTHR34385:SF1">
    <property type="entry name" value="PEPTIDOGLYCAN L-ALANYL-D-GLUTAMATE ENDOPEPTIDASE CWLK"/>
    <property type="match status" value="1"/>
</dbReference>
<feature type="compositionally biased region" description="Basic and acidic residues" evidence="1">
    <location>
        <begin position="56"/>
        <end position="67"/>
    </location>
</feature>
<evidence type="ECO:0000313" key="4">
    <source>
        <dbReference type="Proteomes" id="UP000669179"/>
    </source>
</evidence>
<comment type="caution">
    <text evidence="3">The sequence shown here is derived from an EMBL/GenBank/DDBJ whole genome shotgun (WGS) entry which is preliminary data.</text>
</comment>
<dbReference type="PANTHER" id="PTHR34385">
    <property type="entry name" value="D-ALANYL-D-ALANINE CARBOXYPEPTIDASE"/>
    <property type="match status" value="1"/>
</dbReference>
<evidence type="ECO:0000256" key="1">
    <source>
        <dbReference type="SAM" id="MobiDB-lite"/>
    </source>
</evidence>
<feature type="compositionally biased region" description="Polar residues" evidence="1">
    <location>
        <begin position="46"/>
        <end position="55"/>
    </location>
</feature>
<dbReference type="Gene3D" id="3.30.1380.10">
    <property type="match status" value="1"/>
</dbReference>
<dbReference type="Proteomes" id="UP000669179">
    <property type="component" value="Unassembled WGS sequence"/>
</dbReference>